<evidence type="ECO:0000313" key="10">
    <source>
        <dbReference type="EMBL" id="BBU45414.1"/>
    </source>
</evidence>
<dbReference type="SMART" id="SM00388">
    <property type="entry name" value="HisKA"/>
    <property type="match status" value="1"/>
</dbReference>
<accession>A0A7U6M446</accession>
<dbReference type="InterPro" id="IPR000700">
    <property type="entry name" value="PAS-assoc_C"/>
</dbReference>
<dbReference type="EMBL" id="AP022324">
    <property type="protein sequence ID" value="BBU45414.1"/>
    <property type="molecule type" value="Genomic_DNA"/>
</dbReference>
<dbReference type="AlphaFoldDB" id="A0A7U6M446"/>
<feature type="domain" description="PAC" evidence="9">
    <location>
        <begin position="267"/>
        <end position="319"/>
    </location>
</feature>
<dbReference type="SUPFAM" id="SSF55785">
    <property type="entry name" value="PYP-like sensor domain (PAS domain)"/>
    <property type="match status" value="2"/>
</dbReference>
<dbReference type="Pfam" id="PF02518">
    <property type="entry name" value="HATPase_c"/>
    <property type="match status" value="1"/>
</dbReference>
<dbReference type="PANTHER" id="PTHR43065:SF42">
    <property type="entry name" value="TWO-COMPONENT SENSOR PPRA"/>
    <property type="match status" value="1"/>
</dbReference>
<feature type="domain" description="Response regulatory" evidence="8">
    <location>
        <begin position="587"/>
        <end position="703"/>
    </location>
</feature>
<evidence type="ECO:0000259" key="9">
    <source>
        <dbReference type="PROSITE" id="PS50113"/>
    </source>
</evidence>
<dbReference type="SUPFAM" id="SSF55874">
    <property type="entry name" value="ATPase domain of HSP90 chaperone/DNA topoisomerase II/histidine kinase"/>
    <property type="match status" value="1"/>
</dbReference>
<dbReference type="PROSITE" id="PS50113">
    <property type="entry name" value="PAC"/>
    <property type="match status" value="1"/>
</dbReference>
<evidence type="ECO:0000256" key="5">
    <source>
        <dbReference type="PROSITE-ProRule" id="PRU00169"/>
    </source>
</evidence>
<dbReference type="InterPro" id="IPR035965">
    <property type="entry name" value="PAS-like_dom_sf"/>
</dbReference>
<name>A0A7U6M446_PSEPU</name>
<dbReference type="Gene3D" id="3.30.450.20">
    <property type="entry name" value="PAS domain"/>
    <property type="match status" value="2"/>
</dbReference>
<feature type="modified residue" description="4-aspartylphosphate" evidence="5">
    <location>
        <position position="637"/>
    </location>
</feature>
<dbReference type="PROSITE" id="PS50109">
    <property type="entry name" value="HIS_KIN"/>
    <property type="match status" value="1"/>
</dbReference>
<dbReference type="InterPro" id="IPR003594">
    <property type="entry name" value="HATPase_dom"/>
</dbReference>
<feature type="domain" description="Histidine kinase" evidence="7">
    <location>
        <begin position="339"/>
        <end position="563"/>
    </location>
</feature>
<evidence type="ECO:0000256" key="2">
    <source>
        <dbReference type="ARBA" id="ARBA00012438"/>
    </source>
</evidence>
<evidence type="ECO:0000313" key="11">
    <source>
        <dbReference type="Proteomes" id="UP000464661"/>
    </source>
</evidence>
<dbReference type="Pfam" id="PF00512">
    <property type="entry name" value="HisKA"/>
    <property type="match status" value="1"/>
</dbReference>
<evidence type="ECO:0000256" key="3">
    <source>
        <dbReference type="ARBA" id="ARBA00022553"/>
    </source>
</evidence>
<dbReference type="PROSITE" id="PS50110">
    <property type="entry name" value="RESPONSE_REGULATORY"/>
    <property type="match status" value="1"/>
</dbReference>
<dbReference type="Gene3D" id="3.30.565.10">
    <property type="entry name" value="Histidine kinase-like ATPase, C-terminal domain"/>
    <property type="match status" value="1"/>
</dbReference>
<dbReference type="InterPro" id="IPR011006">
    <property type="entry name" value="CheY-like_superfamily"/>
</dbReference>
<dbReference type="SUPFAM" id="SSF47384">
    <property type="entry name" value="Homodimeric domain of signal transducing histidine kinase"/>
    <property type="match status" value="1"/>
</dbReference>
<dbReference type="CDD" id="cd00082">
    <property type="entry name" value="HisKA"/>
    <property type="match status" value="1"/>
</dbReference>
<proteinExistence type="predicted"/>
<feature type="coiled-coil region" evidence="6">
    <location>
        <begin position="23"/>
        <end position="50"/>
    </location>
</feature>
<sequence length="705" mass="78709">MQMNTLKSEPPLLSDVGMPSRDLRSLRQHVEALQRRNAQLESQLASLQDHDQNFYRSLFDTMDEGFCIIEFFDGPHGPLSDYVHVLANAAYAKHAGIPNVVGQKLREMVPDEADDWVARYGAVLRTGEPLHFEQELVATGHVLSVTTFRVEPAEKRQVAVLFKDVTERRRAEQALQRLNEELEQRVSAALAERRLFAELVDHSVVNVHVVDKDMRWLAINRQAKHDFQRLFGRTPETGDYLPDLIDDEPNVRTLSLSMWQRALAGEQFVEIGTFGKAPEQYHYELRFNALRDQDGEIQGAFLFAYDISERVQEQKRLAKAEEALRQAQKMEAVGQLSGGIAHDFNNLLGGILGAQELMRQRLNQSRFDAIEPLLELSSGSAQRASSLVHRLLAFSRQQTLQPCSTQVATLVAGMEELLRRTIGPAITLSSRFACELWPTFIDPPQLESALLNVCINARDAMPGGGVIDIVGDNLLLDAVQAQALELPAGEYVRLSIIDNGKGMSAEVAKRAVDPFFTTKPMGQGTGLGLSMTYGFVRQSGGQLRVLSTLGEGTRIELLLPRHYEHPKPPAPKPQRKVLEKESAVARRILLIEDQTALRLVVCEVLEELGYRVDAFEDGPTALAYLQNGERPDLLLSDIGLPGGLNGRQVAERCRERYPDLKVLFITGYDESAALSDGQLLQGTLVLTKPFELEVLAERVRTLLQD</sequence>
<dbReference type="EC" id="2.7.13.3" evidence="2"/>
<dbReference type="PANTHER" id="PTHR43065">
    <property type="entry name" value="SENSOR HISTIDINE KINASE"/>
    <property type="match status" value="1"/>
</dbReference>
<evidence type="ECO:0000256" key="1">
    <source>
        <dbReference type="ARBA" id="ARBA00000085"/>
    </source>
</evidence>
<dbReference type="Pfam" id="PF00072">
    <property type="entry name" value="Response_reg"/>
    <property type="match status" value="1"/>
</dbReference>
<reference evidence="10 11" key="1">
    <citation type="submission" date="2020-01" db="EMBL/GenBank/DDBJ databases">
        <title>Complete Genome Sequence of Pseudomonas putida Strain TS312, Harboring the HdtS type N-acyl-homoserine Lactone Synthase, Isolated from a Paper Mill.</title>
        <authorList>
            <person name="Hosoe A."/>
            <person name="Suenaga T."/>
            <person name="Sugi T."/>
            <person name="Izumi T."/>
            <person name="Nagai N."/>
            <person name="Terada A."/>
        </authorList>
    </citation>
    <scope>NUCLEOTIDE SEQUENCE [LARGE SCALE GENOMIC DNA]</scope>
    <source>
        <strain evidence="10 11">TS312</strain>
    </source>
</reference>
<dbReference type="Gene3D" id="3.40.50.2300">
    <property type="match status" value="1"/>
</dbReference>
<dbReference type="InterPro" id="IPR036097">
    <property type="entry name" value="HisK_dim/P_sf"/>
</dbReference>
<keyword evidence="3 5" id="KW-0597">Phosphoprotein</keyword>
<comment type="catalytic activity">
    <reaction evidence="1">
        <text>ATP + protein L-histidine = ADP + protein N-phospho-L-histidine.</text>
        <dbReference type="EC" id="2.7.13.3"/>
    </reaction>
</comment>
<dbReference type="InterPro" id="IPR036890">
    <property type="entry name" value="HATPase_C_sf"/>
</dbReference>
<dbReference type="InterPro" id="IPR003661">
    <property type="entry name" value="HisK_dim/P_dom"/>
</dbReference>
<keyword evidence="4 10" id="KW-0418">Kinase</keyword>
<organism evidence="10 11">
    <name type="scientific">Pseudomonas putida</name>
    <name type="common">Arthrobacter siderocapsulatus</name>
    <dbReference type="NCBI Taxonomy" id="303"/>
    <lineage>
        <taxon>Bacteria</taxon>
        <taxon>Pseudomonadati</taxon>
        <taxon>Pseudomonadota</taxon>
        <taxon>Gammaproteobacteria</taxon>
        <taxon>Pseudomonadales</taxon>
        <taxon>Pseudomonadaceae</taxon>
        <taxon>Pseudomonas</taxon>
    </lineage>
</organism>
<dbReference type="Gene3D" id="1.10.287.130">
    <property type="match status" value="1"/>
</dbReference>
<dbReference type="PRINTS" id="PR00344">
    <property type="entry name" value="BCTRLSENSOR"/>
</dbReference>
<feature type="coiled-coil region" evidence="6">
    <location>
        <begin position="165"/>
        <end position="192"/>
    </location>
</feature>
<dbReference type="InterPro" id="IPR013656">
    <property type="entry name" value="PAS_4"/>
</dbReference>
<protein>
    <recommendedName>
        <fullName evidence="2">histidine kinase</fullName>
        <ecNumber evidence="2">2.7.13.3</ecNumber>
    </recommendedName>
</protein>
<evidence type="ECO:0000256" key="4">
    <source>
        <dbReference type="ARBA" id="ARBA00022777"/>
    </source>
</evidence>
<evidence type="ECO:0000256" key="6">
    <source>
        <dbReference type="SAM" id="Coils"/>
    </source>
</evidence>
<dbReference type="SMART" id="SM00387">
    <property type="entry name" value="HATPase_c"/>
    <property type="match status" value="1"/>
</dbReference>
<dbReference type="SMART" id="SM00448">
    <property type="entry name" value="REC"/>
    <property type="match status" value="1"/>
</dbReference>
<evidence type="ECO:0000259" key="8">
    <source>
        <dbReference type="PROSITE" id="PS50110"/>
    </source>
</evidence>
<keyword evidence="4 10" id="KW-0808">Transferase</keyword>
<dbReference type="InterPro" id="IPR005467">
    <property type="entry name" value="His_kinase_dom"/>
</dbReference>
<evidence type="ECO:0000259" key="7">
    <source>
        <dbReference type="PROSITE" id="PS50109"/>
    </source>
</evidence>
<keyword evidence="6" id="KW-0175">Coiled coil</keyword>
<dbReference type="InterPro" id="IPR001789">
    <property type="entry name" value="Sig_transdc_resp-reg_receiver"/>
</dbReference>
<dbReference type="InterPro" id="IPR004358">
    <property type="entry name" value="Sig_transdc_His_kin-like_C"/>
</dbReference>
<dbReference type="GO" id="GO:0000155">
    <property type="term" value="F:phosphorelay sensor kinase activity"/>
    <property type="evidence" value="ECO:0007669"/>
    <property type="project" value="InterPro"/>
</dbReference>
<gene>
    <name evidence="10" type="ORF">PPTS312_33290</name>
</gene>
<dbReference type="Pfam" id="PF08448">
    <property type="entry name" value="PAS_4"/>
    <property type="match status" value="2"/>
</dbReference>
<dbReference type="Proteomes" id="UP000464661">
    <property type="component" value="Chromosome"/>
</dbReference>
<dbReference type="SUPFAM" id="SSF52172">
    <property type="entry name" value="CheY-like"/>
    <property type="match status" value="1"/>
</dbReference>